<accession>A0A484MUN7</accession>
<evidence type="ECO:0000256" key="7">
    <source>
        <dbReference type="SAM" id="MobiDB-lite"/>
    </source>
</evidence>
<proteinExistence type="predicted"/>
<keyword evidence="6" id="KW-0539">Nucleus</keyword>
<evidence type="ECO:0000259" key="8">
    <source>
        <dbReference type="PROSITE" id="PS50811"/>
    </source>
</evidence>
<feature type="compositionally biased region" description="Basic and acidic residues" evidence="7">
    <location>
        <begin position="379"/>
        <end position="388"/>
    </location>
</feature>
<dbReference type="Proteomes" id="UP000595140">
    <property type="component" value="Unassembled WGS sequence"/>
</dbReference>
<evidence type="ECO:0000256" key="6">
    <source>
        <dbReference type="ARBA" id="ARBA00023242"/>
    </source>
</evidence>
<evidence type="ECO:0000256" key="5">
    <source>
        <dbReference type="ARBA" id="ARBA00023163"/>
    </source>
</evidence>
<feature type="domain" description="WRKY" evidence="8">
    <location>
        <begin position="278"/>
        <end position="343"/>
    </location>
</feature>
<dbReference type="Gene3D" id="2.20.25.80">
    <property type="entry name" value="WRKY domain"/>
    <property type="match status" value="2"/>
</dbReference>
<dbReference type="EMBL" id="OOIL02004591">
    <property type="protein sequence ID" value="VFQ92665.1"/>
    <property type="molecule type" value="Genomic_DNA"/>
</dbReference>
<keyword evidence="2" id="KW-0677">Repeat</keyword>
<dbReference type="SUPFAM" id="SSF118290">
    <property type="entry name" value="WRKY DNA-binding domain"/>
    <property type="match status" value="2"/>
</dbReference>
<gene>
    <name evidence="9" type="ORF">CCAM_LOCUS34441</name>
</gene>
<evidence type="ECO:0000313" key="9">
    <source>
        <dbReference type="EMBL" id="VFQ92665.1"/>
    </source>
</evidence>
<feature type="domain" description="WRKY" evidence="8">
    <location>
        <begin position="135"/>
        <end position="193"/>
    </location>
</feature>
<dbReference type="GO" id="GO:0043565">
    <property type="term" value="F:sequence-specific DNA binding"/>
    <property type="evidence" value="ECO:0007669"/>
    <property type="project" value="InterPro"/>
</dbReference>
<evidence type="ECO:0000256" key="1">
    <source>
        <dbReference type="ARBA" id="ARBA00004123"/>
    </source>
</evidence>
<dbReference type="InterPro" id="IPR003657">
    <property type="entry name" value="WRKY_dom"/>
</dbReference>
<name>A0A484MUN7_9ASTE</name>
<evidence type="ECO:0000256" key="4">
    <source>
        <dbReference type="ARBA" id="ARBA00023125"/>
    </source>
</evidence>
<dbReference type="OrthoDB" id="2021103at2759"/>
<dbReference type="InterPro" id="IPR036576">
    <property type="entry name" value="WRKY_dom_sf"/>
</dbReference>
<sequence>MCSSPASSLRSPRFTISPGISPTALLGSPSGCPAMLPGSLESPATETLQFPGQVRDDNSEFGLVMNHHITDDNGSGIGTNSDETDHPPPTDFPVESSESRTGMSCDIIVTNSSDQELPLPRHPHSPAPLTNSSDDDGYAWRKYGQKHVKGSEYPRSYYKCTHPKCAVKKKVEHSPDGQITEIVYKGAHNHPKLPSLTGSTAMIGFEPGDTPQPSSTAGSQDGDGDDEDGVSQGISNFLHTEYGDPEPKHRRKDEWGGETSVTTTRSIGEPKVVLQIESEIDILDDGYRWRKYGQKVVKGNPNPRSYYKCTSPGCPVRKHVERASDDLKSVITTYEGKHNHEVPPTKAAAAAAVVNCNSYTAPPAASGSAFLPREPASSGEREQRDHHPSFPFEQKPVITAGVEEGAETLDCYATDFKFMPSSVYPLKFPPTPFYGRSSSLVAAATTTCNYSRPPEMVVLPELPIPLYPMKLPSLHKLTELAPLANFLHFNGTGPKEEHKQGNPHTLLYQ</sequence>
<keyword evidence="5" id="KW-0804">Transcription</keyword>
<keyword evidence="4" id="KW-0238">DNA-binding</keyword>
<keyword evidence="10" id="KW-1185">Reference proteome</keyword>
<keyword evidence="3" id="KW-0805">Transcription regulation</keyword>
<feature type="region of interest" description="Disordered" evidence="7">
    <location>
        <begin position="201"/>
        <end position="263"/>
    </location>
</feature>
<organism evidence="9 10">
    <name type="scientific">Cuscuta campestris</name>
    <dbReference type="NCBI Taxonomy" id="132261"/>
    <lineage>
        <taxon>Eukaryota</taxon>
        <taxon>Viridiplantae</taxon>
        <taxon>Streptophyta</taxon>
        <taxon>Embryophyta</taxon>
        <taxon>Tracheophyta</taxon>
        <taxon>Spermatophyta</taxon>
        <taxon>Magnoliopsida</taxon>
        <taxon>eudicotyledons</taxon>
        <taxon>Gunneridae</taxon>
        <taxon>Pentapetalae</taxon>
        <taxon>asterids</taxon>
        <taxon>lamiids</taxon>
        <taxon>Solanales</taxon>
        <taxon>Convolvulaceae</taxon>
        <taxon>Cuscuteae</taxon>
        <taxon>Cuscuta</taxon>
        <taxon>Cuscuta subgen. Grammica</taxon>
        <taxon>Cuscuta sect. Cleistogrammica</taxon>
    </lineage>
</organism>
<dbReference type="FunFam" id="2.20.25.80:FF:000001">
    <property type="entry name" value="WRKY transcription factor 33"/>
    <property type="match status" value="1"/>
</dbReference>
<feature type="compositionally biased region" description="Basic and acidic residues" evidence="7">
    <location>
        <begin position="241"/>
        <end position="255"/>
    </location>
</feature>
<dbReference type="PANTHER" id="PTHR31221:SF1">
    <property type="entry name" value="WRKY TRANSCRIPTION FACTOR 33-RELATED"/>
    <property type="match status" value="1"/>
</dbReference>
<feature type="region of interest" description="Disordered" evidence="7">
    <location>
        <begin position="364"/>
        <end position="393"/>
    </location>
</feature>
<dbReference type="FunFam" id="2.20.25.80:FF:000006">
    <property type="entry name" value="WRKY transcription factor"/>
    <property type="match status" value="1"/>
</dbReference>
<dbReference type="SMART" id="SM00774">
    <property type="entry name" value="WRKY"/>
    <property type="match status" value="2"/>
</dbReference>
<feature type="region of interest" description="Disordered" evidence="7">
    <location>
        <begin position="1"/>
        <end position="22"/>
    </location>
</feature>
<dbReference type="GO" id="GO:0005634">
    <property type="term" value="C:nucleus"/>
    <property type="evidence" value="ECO:0007669"/>
    <property type="project" value="UniProtKB-SubCell"/>
</dbReference>
<dbReference type="InterPro" id="IPR044810">
    <property type="entry name" value="WRKY_plant"/>
</dbReference>
<dbReference type="AlphaFoldDB" id="A0A484MUN7"/>
<evidence type="ECO:0000313" key="10">
    <source>
        <dbReference type="Proteomes" id="UP000595140"/>
    </source>
</evidence>
<feature type="region of interest" description="Disordered" evidence="7">
    <location>
        <begin position="66"/>
        <end position="100"/>
    </location>
</feature>
<evidence type="ECO:0000256" key="3">
    <source>
        <dbReference type="ARBA" id="ARBA00023015"/>
    </source>
</evidence>
<protein>
    <recommendedName>
        <fullName evidence="8">WRKY domain-containing protein</fullName>
    </recommendedName>
</protein>
<dbReference type="GO" id="GO:0003700">
    <property type="term" value="F:DNA-binding transcription factor activity"/>
    <property type="evidence" value="ECO:0007669"/>
    <property type="project" value="InterPro"/>
</dbReference>
<evidence type="ECO:0000256" key="2">
    <source>
        <dbReference type="ARBA" id="ARBA00022737"/>
    </source>
</evidence>
<reference evidence="9 10" key="1">
    <citation type="submission" date="2018-04" db="EMBL/GenBank/DDBJ databases">
        <authorList>
            <person name="Vogel A."/>
        </authorList>
    </citation>
    <scope>NUCLEOTIDE SEQUENCE [LARGE SCALE GENOMIC DNA]</scope>
</reference>
<dbReference type="PROSITE" id="PS50811">
    <property type="entry name" value="WRKY"/>
    <property type="match status" value="2"/>
</dbReference>
<dbReference type="PANTHER" id="PTHR31221">
    <property type="entry name" value="WRKY TRANSCRIPTION FACTOR PROTEIN 1-RELATED"/>
    <property type="match status" value="1"/>
</dbReference>
<dbReference type="Pfam" id="PF03106">
    <property type="entry name" value="WRKY"/>
    <property type="match status" value="2"/>
</dbReference>
<feature type="region of interest" description="Disordered" evidence="7">
    <location>
        <begin position="113"/>
        <end position="138"/>
    </location>
</feature>
<comment type="subcellular location">
    <subcellularLocation>
        <location evidence="1">Nucleus</location>
    </subcellularLocation>
</comment>
<feature type="compositionally biased region" description="Polar residues" evidence="7">
    <location>
        <begin position="1"/>
        <end position="10"/>
    </location>
</feature>